<comment type="caution">
    <text evidence="1">The sequence shown here is derived from an EMBL/GenBank/DDBJ whole genome shotgun (WGS) entry which is preliminary data.</text>
</comment>
<keyword evidence="1" id="KW-0808">Transferase</keyword>
<protein>
    <submittedName>
        <fullName evidence="1">Histidine kinase</fullName>
    </submittedName>
</protein>
<dbReference type="EMBL" id="WQKZ01000002">
    <property type="protein sequence ID" value="MVN75947.1"/>
    <property type="molecule type" value="Genomic_DNA"/>
</dbReference>
<name>A0A7K1TC15_9BACT</name>
<dbReference type="GO" id="GO:0016301">
    <property type="term" value="F:kinase activity"/>
    <property type="evidence" value="ECO:0007669"/>
    <property type="project" value="UniProtKB-KW"/>
</dbReference>
<keyword evidence="2" id="KW-1185">Reference proteome</keyword>
<keyword evidence="1" id="KW-0418">Kinase</keyword>
<dbReference type="Gene3D" id="1.20.120.30">
    <property type="entry name" value="Aspartate receptor, ligand-binding domain"/>
    <property type="match status" value="1"/>
</dbReference>
<evidence type="ECO:0000313" key="1">
    <source>
        <dbReference type="EMBL" id="MVN75947.1"/>
    </source>
</evidence>
<accession>A0A7K1TC15</accession>
<organism evidence="1 2">
    <name type="scientific">Hymenobacter ginkgonis</name>
    <dbReference type="NCBI Taxonomy" id="2682976"/>
    <lineage>
        <taxon>Bacteria</taxon>
        <taxon>Pseudomonadati</taxon>
        <taxon>Bacteroidota</taxon>
        <taxon>Cytophagia</taxon>
        <taxon>Cytophagales</taxon>
        <taxon>Hymenobacteraceae</taxon>
        <taxon>Hymenobacter</taxon>
    </lineage>
</organism>
<sequence>MELNSLRLDIQQTRIKHVLLKSQLRSMLYGVRPADAAFFGTGQNPMAQWFATTIKANYGSLPQVRELDSLLNRLLATGQALVKEYQRGQMEEARTGMGQINTYSDQFEQLLQQLEQQAN</sequence>
<evidence type="ECO:0000313" key="2">
    <source>
        <dbReference type="Proteomes" id="UP000441336"/>
    </source>
</evidence>
<dbReference type="Proteomes" id="UP000441336">
    <property type="component" value="Unassembled WGS sequence"/>
</dbReference>
<reference evidence="1 2" key="1">
    <citation type="submission" date="2019-12" db="EMBL/GenBank/DDBJ databases">
        <title>Hymenobacter sp. HMF4947 Genome sequencing and assembly.</title>
        <authorList>
            <person name="Kang H."/>
            <person name="Cha I."/>
            <person name="Kim H."/>
            <person name="Joh K."/>
        </authorList>
    </citation>
    <scope>NUCLEOTIDE SEQUENCE [LARGE SCALE GENOMIC DNA]</scope>
    <source>
        <strain evidence="1 2">HMF4947</strain>
    </source>
</reference>
<gene>
    <name evidence="1" type="ORF">GO988_06380</name>
</gene>
<dbReference type="RefSeq" id="WP_157563200.1">
    <property type="nucleotide sequence ID" value="NZ_WQKZ01000002.1"/>
</dbReference>
<proteinExistence type="predicted"/>
<dbReference type="AlphaFoldDB" id="A0A7K1TC15"/>